<feature type="region of interest" description="Disordered" evidence="1">
    <location>
        <begin position="122"/>
        <end position="156"/>
    </location>
</feature>
<dbReference type="EMBL" id="JAABOA010001044">
    <property type="protein sequence ID" value="KAF9582457.1"/>
    <property type="molecule type" value="Genomic_DNA"/>
</dbReference>
<feature type="chain" id="PRO_5040428513" evidence="2">
    <location>
        <begin position="22"/>
        <end position="169"/>
    </location>
</feature>
<evidence type="ECO:0000313" key="4">
    <source>
        <dbReference type="Proteomes" id="UP000780801"/>
    </source>
</evidence>
<dbReference type="PROSITE" id="PS51257">
    <property type="entry name" value="PROKAR_LIPOPROTEIN"/>
    <property type="match status" value="1"/>
</dbReference>
<dbReference type="AlphaFoldDB" id="A0A9P6FVG1"/>
<keyword evidence="2" id="KW-0732">Signal</keyword>
<gene>
    <name evidence="3" type="ORF">BGW38_000185</name>
</gene>
<proteinExistence type="predicted"/>
<feature type="compositionally biased region" description="Low complexity" evidence="1">
    <location>
        <begin position="142"/>
        <end position="152"/>
    </location>
</feature>
<protein>
    <submittedName>
        <fullName evidence="3">Uncharacterized protein</fullName>
    </submittedName>
</protein>
<dbReference type="OrthoDB" id="2423884at2759"/>
<organism evidence="3 4">
    <name type="scientific">Lunasporangiospora selenospora</name>
    <dbReference type="NCBI Taxonomy" id="979761"/>
    <lineage>
        <taxon>Eukaryota</taxon>
        <taxon>Fungi</taxon>
        <taxon>Fungi incertae sedis</taxon>
        <taxon>Mucoromycota</taxon>
        <taxon>Mortierellomycotina</taxon>
        <taxon>Mortierellomycetes</taxon>
        <taxon>Mortierellales</taxon>
        <taxon>Mortierellaceae</taxon>
        <taxon>Lunasporangiospora</taxon>
    </lineage>
</organism>
<evidence type="ECO:0000256" key="1">
    <source>
        <dbReference type="SAM" id="MobiDB-lite"/>
    </source>
</evidence>
<sequence>MARFSTTVLLVVSALAALASAQETPAQQATAASSCVIATPQQALQVDKPEKLTFTGCQGPFEIKVRHGEPTNLSALKTSACKVTEAGATSCMFTPTKSGKDYSLSAIDKSNAETFTGVFDVKEKPESSDKGSKAQSKKAGKKAAATPGKAQAEQMAKRRALYDLSAMNL</sequence>
<feature type="compositionally biased region" description="Basic and acidic residues" evidence="1">
    <location>
        <begin position="122"/>
        <end position="132"/>
    </location>
</feature>
<evidence type="ECO:0000313" key="3">
    <source>
        <dbReference type="EMBL" id="KAF9582457.1"/>
    </source>
</evidence>
<accession>A0A9P6FVG1</accession>
<evidence type="ECO:0000256" key="2">
    <source>
        <dbReference type="SAM" id="SignalP"/>
    </source>
</evidence>
<comment type="caution">
    <text evidence="3">The sequence shown here is derived from an EMBL/GenBank/DDBJ whole genome shotgun (WGS) entry which is preliminary data.</text>
</comment>
<keyword evidence="4" id="KW-1185">Reference proteome</keyword>
<dbReference type="Proteomes" id="UP000780801">
    <property type="component" value="Unassembled WGS sequence"/>
</dbReference>
<feature type="signal peptide" evidence="2">
    <location>
        <begin position="1"/>
        <end position="21"/>
    </location>
</feature>
<name>A0A9P6FVG1_9FUNG</name>
<reference evidence="3" key="1">
    <citation type="journal article" date="2020" name="Fungal Divers.">
        <title>Resolving the Mortierellaceae phylogeny through synthesis of multi-gene phylogenetics and phylogenomics.</title>
        <authorList>
            <person name="Vandepol N."/>
            <person name="Liber J."/>
            <person name="Desiro A."/>
            <person name="Na H."/>
            <person name="Kennedy M."/>
            <person name="Barry K."/>
            <person name="Grigoriev I.V."/>
            <person name="Miller A.N."/>
            <person name="O'Donnell K."/>
            <person name="Stajich J.E."/>
            <person name="Bonito G."/>
        </authorList>
    </citation>
    <scope>NUCLEOTIDE SEQUENCE</scope>
    <source>
        <strain evidence="3">KOD1015</strain>
    </source>
</reference>